<comment type="caution">
    <text evidence="1">The sequence shown here is derived from an EMBL/GenBank/DDBJ whole genome shotgun (WGS) entry which is preliminary data.</text>
</comment>
<protein>
    <submittedName>
        <fullName evidence="1">Uncharacterized protein</fullName>
    </submittedName>
</protein>
<reference evidence="1 2" key="1">
    <citation type="journal article" date="2019" name="Sci. Rep.">
        <title>Orb-weaving spider Araneus ventricosus genome elucidates the spidroin gene catalogue.</title>
        <authorList>
            <person name="Kono N."/>
            <person name="Nakamura H."/>
            <person name="Ohtoshi R."/>
            <person name="Moran D.A.P."/>
            <person name="Shinohara A."/>
            <person name="Yoshida Y."/>
            <person name="Fujiwara M."/>
            <person name="Mori M."/>
            <person name="Tomita M."/>
            <person name="Arakawa K."/>
        </authorList>
    </citation>
    <scope>NUCLEOTIDE SEQUENCE [LARGE SCALE GENOMIC DNA]</scope>
</reference>
<name>A0A4Y2RZY0_ARAVE</name>
<accession>A0A4Y2RZY0</accession>
<sequence>METADVLINKDRLKYLSEVAPPPEPKETYDSWKNEDSKTKADLILLHSAKRAEAGKELSNGERYVGKAREHLLIKRPCEKG</sequence>
<proteinExistence type="predicted"/>
<dbReference type="OrthoDB" id="8003956at2759"/>
<evidence type="ECO:0000313" key="1">
    <source>
        <dbReference type="EMBL" id="GBN80510.1"/>
    </source>
</evidence>
<keyword evidence="2" id="KW-1185">Reference proteome</keyword>
<organism evidence="1 2">
    <name type="scientific">Araneus ventricosus</name>
    <name type="common">Orbweaver spider</name>
    <name type="synonym">Epeira ventricosa</name>
    <dbReference type="NCBI Taxonomy" id="182803"/>
    <lineage>
        <taxon>Eukaryota</taxon>
        <taxon>Metazoa</taxon>
        <taxon>Ecdysozoa</taxon>
        <taxon>Arthropoda</taxon>
        <taxon>Chelicerata</taxon>
        <taxon>Arachnida</taxon>
        <taxon>Araneae</taxon>
        <taxon>Araneomorphae</taxon>
        <taxon>Entelegynae</taxon>
        <taxon>Araneoidea</taxon>
        <taxon>Araneidae</taxon>
        <taxon>Araneus</taxon>
    </lineage>
</organism>
<dbReference type="EMBL" id="BGPR01018931">
    <property type="protein sequence ID" value="GBN80510.1"/>
    <property type="molecule type" value="Genomic_DNA"/>
</dbReference>
<gene>
    <name evidence="1" type="ORF">AVEN_119159_1</name>
</gene>
<dbReference type="AlphaFoldDB" id="A0A4Y2RZY0"/>
<dbReference type="Proteomes" id="UP000499080">
    <property type="component" value="Unassembled WGS sequence"/>
</dbReference>
<evidence type="ECO:0000313" key="2">
    <source>
        <dbReference type="Proteomes" id="UP000499080"/>
    </source>
</evidence>